<keyword evidence="3 7" id="KW-0479">Metal-binding</keyword>
<sequence length="368" mass="43315">QIRAVIKYFYLKGLQPQEMIKDFQKTLEESAPSNATIYNWNAQFKSDRTSTSDARRNDCPNKVTTPEMKGFLRRYITVDETWIHHYLRQCTSSQSVKAIAKLNELRYELLSHPPYSPDLAQSDFYLFPNLKKWLQEKRFPKAVFFTCMDSRMIPTRFTETNIGDMFVEFTFSVRNPGNVIPHSHHFVDEFTMCEAAALELGCVVNDIRHVIVCGHSDCKAMNLLYALRDKEFASQTNRRMSPLRAWLYAHASSSLTKFQHLEITGFREPILFQGEMSLRKFVAYIDPEDKFAIEDKLSQINTLQQLQNISSYGFLKKRLERHDLHIHALWFDIYTGDIYYFSRANKRFIEINEKTEPLLLKEIKKYYS</sequence>
<evidence type="ECO:0000256" key="2">
    <source>
        <dbReference type="ARBA" id="ARBA00012925"/>
    </source>
</evidence>
<dbReference type="Gene3D" id="3.40.1050.10">
    <property type="entry name" value="Carbonic anhydrase"/>
    <property type="match status" value="1"/>
</dbReference>
<dbReference type="GO" id="GO:0008270">
    <property type="term" value="F:zinc ion binding"/>
    <property type="evidence" value="ECO:0007669"/>
    <property type="project" value="InterPro"/>
</dbReference>
<evidence type="ECO:0000256" key="4">
    <source>
        <dbReference type="ARBA" id="ARBA00022833"/>
    </source>
</evidence>
<dbReference type="EMBL" id="KQ977085">
    <property type="protein sequence ID" value="KYN05908.1"/>
    <property type="molecule type" value="Genomic_DNA"/>
</dbReference>
<organism evidence="9 10">
    <name type="scientific">Cyphomyrmex costatus</name>
    <dbReference type="NCBI Taxonomy" id="456900"/>
    <lineage>
        <taxon>Eukaryota</taxon>
        <taxon>Metazoa</taxon>
        <taxon>Ecdysozoa</taxon>
        <taxon>Arthropoda</taxon>
        <taxon>Hexapoda</taxon>
        <taxon>Insecta</taxon>
        <taxon>Pterygota</taxon>
        <taxon>Neoptera</taxon>
        <taxon>Endopterygota</taxon>
        <taxon>Hymenoptera</taxon>
        <taxon>Apocrita</taxon>
        <taxon>Aculeata</taxon>
        <taxon>Formicoidea</taxon>
        <taxon>Formicidae</taxon>
        <taxon>Myrmicinae</taxon>
        <taxon>Cyphomyrmex</taxon>
    </lineage>
</organism>
<evidence type="ECO:0000256" key="3">
    <source>
        <dbReference type="ARBA" id="ARBA00022723"/>
    </source>
</evidence>
<protein>
    <recommendedName>
        <fullName evidence="2">carbonic anhydrase</fullName>
        <ecNumber evidence="2">4.2.1.1</ecNumber>
    </recommendedName>
</protein>
<evidence type="ECO:0000256" key="6">
    <source>
        <dbReference type="ARBA" id="ARBA00048348"/>
    </source>
</evidence>
<dbReference type="STRING" id="456900.A0A151ILZ2"/>
<keyword evidence="10" id="KW-1185">Reference proteome</keyword>
<dbReference type="PANTHER" id="PTHR11002">
    <property type="entry name" value="CARBONIC ANHYDRASE"/>
    <property type="match status" value="1"/>
</dbReference>
<feature type="domain" description="Mos1 transposase HTH" evidence="8">
    <location>
        <begin position="1"/>
        <end position="46"/>
    </location>
</feature>
<dbReference type="GO" id="GO:0004089">
    <property type="term" value="F:carbonate dehydratase activity"/>
    <property type="evidence" value="ECO:0007669"/>
    <property type="project" value="UniProtKB-EC"/>
</dbReference>
<feature type="binding site" evidence="7">
    <location>
        <position position="215"/>
    </location>
    <ligand>
        <name>Zn(2+)</name>
        <dbReference type="ChEBI" id="CHEBI:29105"/>
    </ligand>
</feature>
<feature type="binding site" evidence="7">
    <location>
        <position position="147"/>
    </location>
    <ligand>
        <name>Zn(2+)</name>
        <dbReference type="ChEBI" id="CHEBI:29105"/>
    </ligand>
</feature>
<comment type="similarity">
    <text evidence="1">Belongs to the beta-class carbonic anhydrase family.</text>
</comment>
<feature type="binding site" evidence="7">
    <location>
        <position position="218"/>
    </location>
    <ligand>
        <name>Zn(2+)</name>
        <dbReference type="ChEBI" id="CHEBI:29105"/>
    </ligand>
</feature>
<dbReference type="Pfam" id="PF00484">
    <property type="entry name" value="Pro_CA"/>
    <property type="match status" value="1"/>
</dbReference>
<dbReference type="Proteomes" id="UP000078542">
    <property type="component" value="Unassembled WGS sequence"/>
</dbReference>
<dbReference type="InterPro" id="IPR036397">
    <property type="entry name" value="RNaseH_sf"/>
</dbReference>
<evidence type="ECO:0000313" key="10">
    <source>
        <dbReference type="Proteomes" id="UP000078542"/>
    </source>
</evidence>
<dbReference type="Pfam" id="PF17906">
    <property type="entry name" value="HTH_48"/>
    <property type="match status" value="1"/>
</dbReference>
<dbReference type="Gene3D" id="3.30.420.10">
    <property type="entry name" value="Ribonuclease H-like superfamily/Ribonuclease H"/>
    <property type="match status" value="1"/>
</dbReference>
<evidence type="ECO:0000256" key="5">
    <source>
        <dbReference type="ARBA" id="ARBA00023239"/>
    </source>
</evidence>
<accession>A0A151ILZ2</accession>
<dbReference type="InterPro" id="IPR041426">
    <property type="entry name" value="Mos1_HTH"/>
</dbReference>
<feature type="binding site" evidence="7">
    <location>
        <position position="149"/>
    </location>
    <ligand>
        <name>Zn(2+)</name>
        <dbReference type="ChEBI" id="CHEBI:29105"/>
    </ligand>
</feature>
<name>A0A151ILZ2_9HYME</name>
<evidence type="ECO:0000256" key="1">
    <source>
        <dbReference type="ARBA" id="ARBA00006217"/>
    </source>
</evidence>
<evidence type="ECO:0000313" key="9">
    <source>
        <dbReference type="EMBL" id="KYN05908.1"/>
    </source>
</evidence>
<proteinExistence type="inferred from homology"/>
<dbReference type="GO" id="GO:0003676">
    <property type="term" value="F:nucleic acid binding"/>
    <property type="evidence" value="ECO:0007669"/>
    <property type="project" value="InterPro"/>
</dbReference>
<dbReference type="SUPFAM" id="SSF53056">
    <property type="entry name" value="beta-carbonic anhydrase, cab"/>
    <property type="match status" value="1"/>
</dbReference>
<dbReference type="InterPro" id="IPR001765">
    <property type="entry name" value="Carbonic_anhydrase"/>
</dbReference>
<dbReference type="InterPro" id="IPR036874">
    <property type="entry name" value="Carbonic_anhydrase_sf"/>
</dbReference>
<dbReference type="EC" id="4.2.1.1" evidence="2"/>
<keyword evidence="4 7" id="KW-0862">Zinc</keyword>
<gene>
    <name evidence="9" type="ORF">ALC62_03177</name>
</gene>
<reference evidence="9 10" key="1">
    <citation type="submission" date="2016-03" db="EMBL/GenBank/DDBJ databases">
        <title>Cyphomyrmex costatus WGS genome.</title>
        <authorList>
            <person name="Nygaard S."/>
            <person name="Hu H."/>
            <person name="Boomsma J."/>
            <person name="Zhang G."/>
        </authorList>
    </citation>
    <scope>NUCLEOTIDE SEQUENCE [LARGE SCALE GENOMIC DNA]</scope>
    <source>
        <strain evidence="9">MS0001</strain>
        <tissue evidence="9">Whole body</tissue>
    </source>
</reference>
<dbReference type="SMART" id="SM00947">
    <property type="entry name" value="Pro_CA"/>
    <property type="match status" value="1"/>
</dbReference>
<feature type="non-terminal residue" evidence="9">
    <location>
        <position position="1"/>
    </location>
</feature>
<comment type="catalytic activity">
    <reaction evidence="6">
        <text>hydrogencarbonate + H(+) = CO2 + H2O</text>
        <dbReference type="Rhea" id="RHEA:10748"/>
        <dbReference type="ChEBI" id="CHEBI:15377"/>
        <dbReference type="ChEBI" id="CHEBI:15378"/>
        <dbReference type="ChEBI" id="CHEBI:16526"/>
        <dbReference type="ChEBI" id="CHEBI:17544"/>
        <dbReference type="EC" id="4.2.1.1"/>
    </reaction>
</comment>
<comment type="cofactor">
    <cofactor evidence="7">
        <name>Zn(2+)</name>
        <dbReference type="ChEBI" id="CHEBI:29105"/>
    </cofactor>
    <text evidence="7">Binds 1 zinc ion per subunit.</text>
</comment>
<dbReference type="PANTHER" id="PTHR11002:SF76">
    <property type="entry name" value="CARBONIC ANHYDRASE"/>
    <property type="match status" value="1"/>
</dbReference>
<keyword evidence="5" id="KW-0456">Lyase</keyword>
<dbReference type="AlphaFoldDB" id="A0A151ILZ2"/>
<evidence type="ECO:0000259" key="8">
    <source>
        <dbReference type="Pfam" id="PF17906"/>
    </source>
</evidence>
<evidence type="ECO:0000256" key="7">
    <source>
        <dbReference type="PIRSR" id="PIRSR601765-1"/>
    </source>
</evidence>